<evidence type="ECO:0000313" key="4">
    <source>
        <dbReference type="Proteomes" id="UP000078561"/>
    </source>
</evidence>
<keyword evidence="2" id="KW-0472">Membrane</keyword>
<feature type="compositionally biased region" description="Polar residues" evidence="1">
    <location>
        <begin position="168"/>
        <end position="178"/>
    </location>
</feature>
<organism evidence="3">
    <name type="scientific">Absidia glauca</name>
    <name type="common">Pin mould</name>
    <dbReference type="NCBI Taxonomy" id="4829"/>
    <lineage>
        <taxon>Eukaryota</taxon>
        <taxon>Fungi</taxon>
        <taxon>Fungi incertae sedis</taxon>
        <taxon>Mucoromycota</taxon>
        <taxon>Mucoromycotina</taxon>
        <taxon>Mucoromycetes</taxon>
        <taxon>Mucorales</taxon>
        <taxon>Cunninghamellaceae</taxon>
        <taxon>Absidia</taxon>
    </lineage>
</organism>
<dbReference type="STRING" id="4829.A0A168PZT4"/>
<protein>
    <submittedName>
        <fullName evidence="3">Uncharacterized protein</fullName>
    </submittedName>
</protein>
<keyword evidence="2" id="KW-1133">Transmembrane helix</keyword>
<dbReference type="InParanoid" id="A0A168PZT4"/>
<proteinExistence type="predicted"/>
<sequence length="322" mass="34963">MKCPVIWQGPLSVVYGVLYIAYESTLLVDGFPIIASGLTLDLSDSKHQHYDAVAATTTTATTNNEVGPHSQNVSTGTWTNNDAEDTLEEQLKDDQMALQRMVLILSLVGGLGALAVVITGVMFIRIRRWKQWTNDKFGNSASTDDRHTPIRMNRSCQNQGSARMGRISGNNSTRSTQHGTERAEGPSSPSSTTNDEQSVIHLPHLPSAASTILIASCRHRPQQFLSITPQQGTPEPSAPSAKELTSYRTTTTNITCTLCNLDEEQGQHGLFRDHGSTGLDKPATTAPEAPPPAYTPGAPPLYDRSLEATDTNLTLLRRHSQT</sequence>
<name>A0A168PZT4_ABSGL</name>
<feature type="region of interest" description="Disordered" evidence="1">
    <location>
        <begin position="135"/>
        <end position="196"/>
    </location>
</feature>
<evidence type="ECO:0000256" key="1">
    <source>
        <dbReference type="SAM" id="MobiDB-lite"/>
    </source>
</evidence>
<evidence type="ECO:0000313" key="3">
    <source>
        <dbReference type="EMBL" id="SAM03264.1"/>
    </source>
</evidence>
<dbReference type="EMBL" id="LT554074">
    <property type="protein sequence ID" value="SAM03264.1"/>
    <property type="molecule type" value="Genomic_DNA"/>
</dbReference>
<feature type="compositionally biased region" description="Pro residues" evidence="1">
    <location>
        <begin position="288"/>
        <end position="299"/>
    </location>
</feature>
<feature type="region of interest" description="Disordered" evidence="1">
    <location>
        <begin position="271"/>
        <end position="322"/>
    </location>
</feature>
<accession>A0A168PZT4</accession>
<reference evidence="3" key="1">
    <citation type="submission" date="2016-04" db="EMBL/GenBank/DDBJ databases">
        <authorList>
            <person name="Evans L.H."/>
            <person name="Alamgir A."/>
            <person name="Owens N."/>
            <person name="Weber N.D."/>
            <person name="Virtaneva K."/>
            <person name="Barbian K."/>
            <person name="Babar A."/>
            <person name="Rosenke K."/>
        </authorList>
    </citation>
    <scope>NUCLEOTIDE SEQUENCE [LARGE SCALE GENOMIC DNA]</scope>
    <source>
        <strain evidence="3">CBS 101.48</strain>
    </source>
</reference>
<dbReference type="Proteomes" id="UP000078561">
    <property type="component" value="Unassembled WGS sequence"/>
</dbReference>
<keyword evidence="4" id="KW-1185">Reference proteome</keyword>
<evidence type="ECO:0000256" key="2">
    <source>
        <dbReference type="SAM" id="Phobius"/>
    </source>
</evidence>
<keyword evidence="2" id="KW-0812">Transmembrane</keyword>
<dbReference type="AlphaFoldDB" id="A0A168PZT4"/>
<gene>
    <name evidence="3" type="primary">ABSGL_09082.1 scaffold 10677</name>
</gene>
<feature type="transmembrane region" description="Helical" evidence="2">
    <location>
        <begin position="101"/>
        <end position="124"/>
    </location>
</feature>
<feature type="compositionally biased region" description="Polar residues" evidence="1">
    <location>
        <begin position="187"/>
        <end position="196"/>
    </location>
</feature>